<dbReference type="RefSeq" id="WP_284244133.1">
    <property type="nucleotide sequence ID" value="NZ_BSST01000001.1"/>
</dbReference>
<dbReference type="PROSITE" id="PS51755">
    <property type="entry name" value="OMPR_PHOB"/>
    <property type="match status" value="1"/>
</dbReference>
<dbReference type="InterPro" id="IPR016032">
    <property type="entry name" value="Sig_transdc_resp-reg_C-effctor"/>
</dbReference>
<gene>
    <name evidence="6" type="ORF">tinsulaeT_15860</name>
</gene>
<evidence type="ECO:0000256" key="3">
    <source>
        <dbReference type="PROSITE-ProRule" id="PRU01091"/>
    </source>
</evidence>
<evidence type="ECO:0000259" key="5">
    <source>
        <dbReference type="PROSITE" id="PS51755"/>
    </source>
</evidence>
<feature type="transmembrane region" description="Helical" evidence="4">
    <location>
        <begin position="152"/>
        <end position="170"/>
    </location>
</feature>
<evidence type="ECO:0000256" key="4">
    <source>
        <dbReference type="SAM" id="Phobius"/>
    </source>
</evidence>
<dbReference type="Pfam" id="PF00486">
    <property type="entry name" value="Trans_reg_C"/>
    <property type="match status" value="1"/>
</dbReference>
<organism evidence="6 7">
    <name type="scientific">Thalassotalea insulae</name>
    <dbReference type="NCBI Taxonomy" id="2056778"/>
    <lineage>
        <taxon>Bacteria</taxon>
        <taxon>Pseudomonadati</taxon>
        <taxon>Pseudomonadota</taxon>
        <taxon>Gammaproteobacteria</taxon>
        <taxon>Alteromonadales</taxon>
        <taxon>Colwelliaceae</taxon>
        <taxon>Thalassotalea</taxon>
    </lineage>
</organism>
<keyword evidence="2 3" id="KW-0238">DNA-binding</keyword>
<dbReference type="InterPro" id="IPR011659">
    <property type="entry name" value="WD40"/>
</dbReference>
<dbReference type="SUPFAM" id="SSF82171">
    <property type="entry name" value="DPP6 N-terminal domain-like"/>
    <property type="match status" value="1"/>
</dbReference>
<evidence type="ECO:0000313" key="7">
    <source>
        <dbReference type="Proteomes" id="UP001157186"/>
    </source>
</evidence>
<dbReference type="Pfam" id="PF07676">
    <property type="entry name" value="PD40"/>
    <property type="match status" value="1"/>
</dbReference>
<protein>
    <recommendedName>
        <fullName evidence="5">OmpR/PhoB-type domain-containing protein</fullName>
    </recommendedName>
</protein>
<evidence type="ECO:0000313" key="6">
    <source>
        <dbReference type="EMBL" id="GLX78246.1"/>
    </source>
</evidence>
<name>A0ABQ6GVN8_9GAMM</name>
<dbReference type="PANTHER" id="PTHR36842">
    <property type="entry name" value="PROTEIN TOLB HOMOLOG"/>
    <property type="match status" value="1"/>
</dbReference>
<evidence type="ECO:0000256" key="2">
    <source>
        <dbReference type="ARBA" id="ARBA00023125"/>
    </source>
</evidence>
<dbReference type="Proteomes" id="UP001157186">
    <property type="component" value="Unassembled WGS sequence"/>
</dbReference>
<dbReference type="EMBL" id="BSST01000001">
    <property type="protein sequence ID" value="GLX78246.1"/>
    <property type="molecule type" value="Genomic_DNA"/>
</dbReference>
<comment type="caution">
    <text evidence="6">The sequence shown here is derived from an EMBL/GenBank/DDBJ whole genome shotgun (WGS) entry which is preliminary data.</text>
</comment>
<reference evidence="6 7" key="1">
    <citation type="submission" date="2023-03" db="EMBL/GenBank/DDBJ databases">
        <title>Draft genome sequence of Thalassotalea insulae KCTC 62186T.</title>
        <authorList>
            <person name="Sawabe T."/>
        </authorList>
    </citation>
    <scope>NUCLEOTIDE SEQUENCE [LARGE SCALE GENOMIC DNA]</scope>
    <source>
        <strain evidence="6 7">KCTC 62186</strain>
    </source>
</reference>
<evidence type="ECO:0000256" key="1">
    <source>
        <dbReference type="ARBA" id="ARBA00009820"/>
    </source>
</evidence>
<dbReference type="PANTHER" id="PTHR36842:SF1">
    <property type="entry name" value="PROTEIN TOLB"/>
    <property type="match status" value="1"/>
</dbReference>
<dbReference type="SUPFAM" id="SSF69322">
    <property type="entry name" value="Tricorn protease domain 2"/>
    <property type="match status" value="1"/>
</dbReference>
<dbReference type="InterPro" id="IPR036388">
    <property type="entry name" value="WH-like_DNA-bd_sf"/>
</dbReference>
<feature type="domain" description="OmpR/PhoB-type" evidence="5">
    <location>
        <begin position="1"/>
        <end position="98"/>
    </location>
</feature>
<sequence>MRWQIAEYIFCDQQQNLVSEHGVQQLEPMMVELLSYFCQHPDQIVSKDQLIEQVWLGRIVTDNAVSRLVTKLRKVFDDDARQPTFIATFPKKGYKFIAPVGRLTDKKALAVQENRLAESESQFEPNDVSSELLHSQASELTAAPGLMAQTKLITVLFVAAIVLFGLWWQLLRHSTQVPANYAKLITSDAGDEMFPAFSPDGTRLAYMLMKADGIHLMVKNIQDESVVEIEHGKGVGVGPADWSDDGKQIVYLVATPERCQYFIRSVEGQKFGQPQLIHNCPAGSYGGIIFSHENHRLIYAENHGNNSPYSLFEINLITNKTKRLNQPQVYLGGNNQFDLHPSDNKLLISSPDKQQWEGFYSLDLDSEQLILLFKQDAYICCGIWDHSGERVVLMGEHPAYQLLSYDLAGQDRQVIYSGSREIHWPRRHSNGRDYLFSSGTDNANIHLLNLVTEKQQVIADAVVDERLASFANKSQQLAYISLASGSEEIWLFDQKSQQRKKLSYFNDGRHYIDLMWSPTDEHLLGLTLNEIHLIDAVSGEFKRLKISQNEIRGVSFKAENVISYSVKEQNQWQVYYYQLATDSVTAAESQWQFIQYHTNPENTLWLDQDDQLYAGVQPHAVNNQQLAKQLLSGRQFNLKKRGDLWFWFERSKSSGIISYNEISGQTQQLVETFAVHFDIANNQLLFSNTELVNTNIYQTQALVAE</sequence>
<dbReference type="Gene3D" id="2.120.10.30">
    <property type="entry name" value="TolB, C-terminal domain"/>
    <property type="match status" value="2"/>
</dbReference>
<keyword evidence="4" id="KW-0812">Transmembrane</keyword>
<comment type="similarity">
    <text evidence="1">Belongs to the TolB family.</text>
</comment>
<proteinExistence type="inferred from homology"/>
<feature type="DNA-binding region" description="OmpR/PhoB-type" evidence="3">
    <location>
        <begin position="1"/>
        <end position="98"/>
    </location>
</feature>
<dbReference type="CDD" id="cd00383">
    <property type="entry name" value="trans_reg_C"/>
    <property type="match status" value="1"/>
</dbReference>
<dbReference type="InterPro" id="IPR001867">
    <property type="entry name" value="OmpR/PhoB-type_DNA-bd"/>
</dbReference>
<dbReference type="InterPro" id="IPR011042">
    <property type="entry name" value="6-blade_b-propeller_TolB-like"/>
</dbReference>
<keyword evidence="7" id="KW-1185">Reference proteome</keyword>
<keyword evidence="4" id="KW-0472">Membrane</keyword>
<accession>A0ABQ6GVN8</accession>
<dbReference type="SMART" id="SM00862">
    <property type="entry name" value="Trans_reg_C"/>
    <property type="match status" value="1"/>
</dbReference>
<dbReference type="SUPFAM" id="SSF46894">
    <property type="entry name" value="C-terminal effector domain of the bipartite response regulators"/>
    <property type="match status" value="1"/>
</dbReference>
<dbReference type="Gene3D" id="1.10.10.10">
    <property type="entry name" value="Winged helix-like DNA-binding domain superfamily/Winged helix DNA-binding domain"/>
    <property type="match status" value="1"/>
</dbReference>
<keyword evidence="4" id="KW-1133">Transmembrane helix</keyword>